<feature type="signal peptide" evidence="7">
    <location>
        <begin position="1"/>
        <end position="22"/>
    </location>
</feature>
<comment type="caution">
    <text evidence="9">The sequence shown here is derived from an EMBL/GenBank/DDBJ whole genome shotgun (WGS) entry which is preliminary data.</text>
</comment>
<feature type="domain" description="CBM10" evidence="8">
    <location>
        <begin position="430"/>
        <end position="464"/>
    </location>
</feature>
<gene>
    <name evidence="9" type="ORF">GJV82_05975</name>
</gene>
<evidence type="ECO:0000313" key="9">
    <source>
        <dbReference type="EMBL" id="MTG88494.1"/>
    </source>
</evidence>
<evidence type="ECO:0000256" key="5">
    <source>
        <dbReference type="RuleBase" id="RU361153"/>
    </source>
</evidence>
<sequence>MRRLFAIVLSAVLALFVVPAFAQGASAASDGFSVQGGKIYDANGNQFVPVGVNHAHAWYPSQTQSFADIRAAGANTVRVVLSGGRYGTNSASDVSAVIERCKQNQLVCVLENHDTTGYGEDGSARSLASAAQYWTSIASALRGQERYVMINIGNEPFGNSGYQNWTRDTIAAIQTLRGAGLSHTFVVDAPNWGQDWSFTMRDNAQTVAAADSNVVFSIHMYGVFDTAAEVRAYLDSFTSRRLPIMVGEFGDNHSDGNPDEATIMSYTRSQGLGMLGWSWSGNGSGVEYLDMVNGFSANSLTPWGQRFVNGADGLKARNAPVASVYGGDGGGDGGAGTAPNGYPYCASASSDPDGDGWGWESNASCVVRGSSVDTGSGGGSGGGSTAPNGYPYCASASSDPDGDGWGWENSASCVVRGSSVDTGSGGGSGGGSTAPNGYPYCASASSDPDGDGWGWENSASCVVRGSSADR</sequence>
<reference evidence="9 10" key="1">
    <citation type="submission" date="2019-11" db="EMBL/GenBank/DDBJ databases">
        <title>Cellulosimicrobium composti sp. nov. isolated from a compost.</title>
        <authorList>
            <person name="Yang Y."/>
        </authorList>
    </citation>
    <scope>NUCLEOTIDE SEQUENCE [LARGE SCALE GENOMIC DNA]</scope>
    <source>
        <strain evidence="9 10">BIT-GX5</strain>
    </source>
</reference>
<dbReference type="Pfam" id="PF02013">
    <property type="entry name" value="CBM_10"/>
    <property type="match status" value="3"/>
</dbReference>
<evidence type="ECO:0000256" key="1">
    <source>
        <dbReference type="ARBA" id="ARBA00000966"/>
    </source>
</evidence>
<evidence type="ECO:0000259" key="8">
    <source>
        <dbReference type="PROSITE" id="PS51763"/>
    </source>
</evidence>
<dbReference type="AlphaFoldDB" id="A0A6N7ZGB2"/>
<comment type="catalytic activity">
    <reaction evidence="1">
        <text>Endohydrolysis of (1-&gt;4)-beta-D-glucosidic linkages in cellulose, lichenin and cereal beta-D-glucans.</text>
        <dbReference type="EC" id="3.2.1.4"/>
    </reaction>
</comment>
<feature type="compositionally biased region" description="Gly residues" evidence="6">
    <location>
        <begin position="423"/>
        <end position="432"/>
    </location>
</feature>
<feature type="chain" id="PRO_5038950582" description="cellulase" evidence="7">
    <location>
        <begin position="23"/>
        <end position="470"/>
    </location>
</feature>
<dbReference type="Pfam" id="PF00150">
    <property type="entry name" value="Cellulase"/>
    <property type="match status" value="1"/>
</dbReference>
<evidence type="ECO:0000256" key="7">
    <source>
        <dbReference type="SAM" id="SignalP"/>
    </source>
</evidence>
<evidence type="ECO:0000256" key="2">
    <source>
        <dbReference type="ARBA" id="ARBA00012601"/>
    </source>
</evidence>
<dbReference type="PROSITE" id="PS51763">
    <property type="entry name" value="CBM10"/>
    <property type="match status" value="3"/>
</dbReference>
<protein>
    <recommendedName>
        <fullName evidence="2">cellulase</fullName>
        <ecNumber evidence="2">3.2.1.4</ecNumber>
    </recommendedName>
</protein>
<dbReference type="SUPFAM" id="SSF51445">
    <property type="entry name" value="(Trans)glycosidases"/>
    <property type="match status" value="1"/>
</dbReference>
<dbReference type="GO" id="GO:0009251">
    <property type="term" value="P:glucan catabolic process"/>
    <property type="evidence" value="ECO:0007669"/>
    <property type="project" value="TreeGrafter"/>
</dbReference>
<proteinExistence type="inferred from homology"/>
<keyword evidence="3 5" id="KW-0378">Hydrolase</keyword>
<dbReference type="GO" id="GO:0030248">
    <property type="term" value="F:cellulose binding"/>
    <property type="evidence" value="ECO:0007669"/>
    <property type="project" value="InterPro"/>
</dbReference>
<feature type="region of interest" description="Disordered" evidence="6">
    <location>
        <begin position="420"/>
        <end position="457"/>
    </location>
</feature>
<dbReference type="InterPro" id="IPR009031">
    <property type="entry name" value="CBM10"/>
</dbReference>
<evidence type="ECO:0000313" key="10">
    <source>
        <dbReference type="Proteomes" id="UP000440668"/>
    </source>
</evidence>
<organism evidence="9 10">
    <name type="scientific">Cellulosimicrobium composti</name>
    <dbReference type="NCBI Taxonomy" id="2672572"/>
    <lineage>
        <taxon>Bacteria</taxon>
        <taxon>Bacillati</taxon>
        <taxon>Actinomycetota</taxon>
        <taxon>Actinomycetes</taxon>
        <taxon>Micrococcales</taxon>
        <taxon>Promicromonosporaceae</taxon>
        <taxon>Cellulosimicrobium</taxon>
    </lineage>
</organism>
<dbReference type="PANTHER" id="PTHR34142">
    <property type="entry name" value="ENDO-BETA-1,4-GLUCANASE A"/>
    <property type="match status" value="1"/>
</dbReference>
<evidence type="ECO:0000256" key="6">
    <source>
        <dbReference type="SAM" id="MobiDB-lite"/>
    </source>
</evidence>
<dbReference type="EC" id="3.2.1.4" evidence="2"/>
<dbReference type="PROSITE" id="PS00659">
    <property type="entry name" value="GLYCOSYL_HYDROL_F5"/>
    <property type="match status" value="1"/>
</dbReference>
<comment type="similarity">
    <text evidence="5">Belongs to the glycosyl hydrolase 5 (cellulase A) family.</text>
</comment>
<feature type="domain" description="CBM10" evidence="8">
    <location>
        <begin position="382"/>
        <end position="416"/>
    </location>
</feature>
<dbReference type="EMBL" id="WMKA01000009">
    <property type="protein sequence ID" value="MTG88494.1"/>
    <property type="molecule type" value="Genomic_DNA"/>
</dbReference>
<dbReference type="SMART" id="SM01064">
    <property type="entry name" value="CBM_10"/>
    <property type="match status" value="3"/>
</dbReference>
<accession>A0A6N7ZGB2</accession>
<name>A0A6N7ZGB2_9MICO</name>
<dbReference type="Gene3D" id="2.30.32.30">
    <property type="entry name" value="CBM10"/>
    <property type="match status" value="3"/>
</dbReference>
<dbReference type="Proteomes" id="UP000440668">
    <property type="component" value="Unassembled WGS sequence"/>
</dbReference>
<keyword evidence="4 5" id="KW-0326">Glycosidase</keyword>
<dbReference type="Gene3D" id="3.20.20.80">
    <property type="entry name" value="Glycosidases"/>
    <property type="match status" value="1"/>
</dbReference>
<dbReference type="InterPro" id="IPR018087">
    <property type="entry name" value="Glyco_hydro_5_CS"/>
</dbReference>
<dbReference type="InterPro" id="IPR036601">
    <property type="entry name" value="CBM10_sf"/>
</dbReference>
<dbReference type="PANTHER" id="PTHR34142:SF1">
    <property type="entry name" value="GLYCOSIDE HYDROLASE FAMILY 5 DOMAIN-CONTAINING PROTEIN"/>
    <property type="match status" value="1"/>
</dbReference>
<dbReference type="InterPro" id="IPR017853">
    <property type="entry name" value="GH"/>
</dbReference>
<dbReference type="RefSeq" id="WP_155098596.1">
    <property type="nucleotide sequence ID" value="NZ_WMKA01000009.1"/>
</dbReference>
<dbReference type="InterPro" id="IPR002883">
    <property type="entry name" value="CBM10/Dockerin_dom"/>
</dbReference>
<evidence type="ECO:0000256" key="3">
    <source>
        <dbReference type="ARBA" id="ARBA00022801"/>
    </source>
</evidence>
<feature type="domain" description="CBM10" evidence="8">
    <location>
        <begin position="331"/>
        <end position="368"/>
    </location>
</feature>
<dbReference type="InterPro" id="IPR001547">
    <property type="entry name" value="Glyco_hydro_5"/>
</dbReference>
<keyword evidence="7" id="KW-0732">Signal</keyword>
<evidence type="ECO:0000256" key="4">
    <source>
        <dbReference type="ARBA" id="ARBA00023295"/>
    </source>
</evidence>
<dbReference type="GO" id="GO:0008810">
    <property type="term" value="F:cellulase activity"/>
    <property type="evidence" value="ECO:0007669"/>
    <property type="project" value="UniProtKB-EC"/>
</dbReference>